<dbReference type="EMBL" id="CP012502">
    <property type="protein sequence ID" value="AOM81660.1"/>
    <property type="molecule type" value="Genomic_DNA"/>
</dbReference>
<dbReference type="CDD" id="cd00761">
    <property type="entry name" value="Glyco_tranf_GTA_type"/>
    <property type="match status" value="1"/>
</dbReference>
<dbReference type="SUPFAM" id="SSF53448">
    <property type="entry name" value="Nucleotide-diphospho-sugar transferases"/>
    <property type="match status" value="1"/>
</dbReference>
<dbReference type="AlphaFoldDB" id="A0A1D7QRN5"/>
<dbReference type="OrthoDB" id="396512at2"/>
<organism evidence="3 4">
    <name type="scientific">Salisediminibacterium beveridgei</name>
    <dbReference type="NCBI Taxonomy" id="632773"/>
    <lineage>
        <taxon>Bacteria</taxon>
        <taxon>Bacillati</taxon>
        <taxon>Bacillota</taxon>
        <taxon>Bacilli</taxon>
        <taxon>Bacillales</taxon>
        <taxon>Bacillaceae</taxon>
        <taxon>Salisediminibacterium</taxon>
    </lineage>
</organism>
<dbReference type="Pfam" id="PF00535">
    <property type="entry name" value="Glycos_transf_2"/>
    <property type="match status" value="1"/>
</dbReference>
<gene>
    <name evidence="3" type="primary">yibD-1</name>
    <name evidence="3" type="ORF">BBEV_0266</name>
</gene>
<dbReference type="Gene3D" id="3.90.550.10">
    <property type="entry name" value="Spore Coat Polysaccharide Biosynthesis Protein SpsA, Chain A"/>
    <property type="match status" value="1"/>
</dbReference>
<dbReference type="KEGG" id="bbev:BBEV_0266"/>
<proteinExistence type="inferred from homology"/>
<feature type="domain" description="Glycosyltransferase 2-like" evidence="2">
    <location>
        <begin position="5"/>
        <end position="145"/>
    </location>
</feature>
<dbReference type="InterPro" id="IPR001173">
    <property type="entry name" value="Glyco_trans_2-like"/>
</dbReference>
<dbReference type="PANTHER" id="PTHR22916:SF3">
    <property type="entry name" value="UDP-GLCNAC:BETAGAL BETA-1,3-N-ACETYLGLUCOSAMINYLTRANSFERASE-LIKE PROTEIN 1"/>
    <property type="match status" value="1"/>
</dbReference>
<dbReference type="PATRIC" id="fig|632773.3.peg.285"/>
<sequence>MKKLSIVIPHYNSSDSLVRLLNSIPVNDFIEIIIVDDRSSEEHVSVLKQLTEEFLNHHIKLFFNDVGEKSAGAARNIGLEHVTGEWILFADSDDFFTEGFYEVISQYFESDNDIVFFTPTSIYNDTNEVATRHTSYEELVQNYLSQPDWYSEARLRYGYDVPWSKLFRVSFIKTHLIEFDEVIYSNDVMFSLKAGFYAMEFEVSKDVIYCVTRDRGSLTSTVNEETFDIRLGVTIRKYIFLRENLPRKDFEKLELSGRGALMGARQFGLKKVLGVYRALRRHRIKIISLKIFNPMWFLDRYKRVRSKEKELEKYKI</sequence>
<reference evidence="3 4" key="1">
    <citation type="submission" date="2015-08" db="EMBL/GenBank/DDBJ databases">
        <title>The complete genome sequence of Bacillus beveridgei MLTeJB.</title>
        <authorList>
            <person name="Hanson T.E."/>
            <person name="Mesa C."/>
            <person name="Basesman S.M."/>
            <person name="Oremland R.S."/>
        </authorList>
    </citation>
    <scope>NUCLEOTIDE SEQUENCE [LARGE SCALE GENOMIC DNA]</scope>
    <source>
        <strain evidence="3 4">MLTeJB</strain>
    </source>
</reference>
<evidence type="ECO:0000313" key="4">
    <source>
        <dbReference type="Proteomes" id="UP000094463"/>
    </source>
</evidence>
<evidence type="ECO:0000256" key="1">
    <source>
        <dbReference type="ARBA" id="ARBA00006739"/>
    </source>
</evidence>
<evidence type="ECO:0000259" key="2">
    <source>
        <dbReference type="Pfam" id="PF00535"/>
    </source>
</evidence>
<keyword evidence="4" id="KW-1185">Reference proteome</keyword>
<dbReference type="Proteomes" id="UP000094463">
    <property type="component" value="Chromosome"/>
</dbReference>
<dbReference type="STRING" id="632773.BBEV_0266"/>
<dbReference type="InterPro" id="IPR029044">
    <property type="entry name" value="Nucleotide-diphossugar_trans"/>
</dbReference>
<keyword evidence="3" id="KW-0808">Transferase</keyword>
<name>A0A1D7QRN5_9BACI</name>
<dbReference type="RefSeq" id="WP_069363814.1">
    <property type="nucleotide sequence ID" value="NZ_CP012502.1"/>
</dbReference>
<dbReference type="PANTHER" id="PTHR22916">
    <property type="entry name" value="GLYCOSYLTRANSFERASE"/>
    <property type="match status" value="1"/>
</dbReference>
<comment type="similarity">
    <text evidence="1">Belongs to the glycosyltransferase 2 family.</text>
</comment>
<accession>A0A1D7QRN5</accession>
<protein>
    <submittedName>
        <fullName evidence="3">Putative glycosyl transferase</fullName>
    </submittedName>
</protein>
<dbReference type="GO" id="GO:0016758">
    <property type="term" value="F:hexosyltransferase activity"/>
    <property type="evidence" value="ECO:0007669"/>
    <property type="project" value="UniProtKB-ARBA"/>
</dbReference>
<evidence type="ECO:0000313" key="3">
    <source>
        <dbReference type="EMBL" id="AOM81660.1"/>
    </source>
</evidence>